<keyword evidence="8" id="KW-1185">Reference proteome</keyword>
<dbReference type="Gene3D" id="1.20.960.30">
    <property type="match status" value="1"/>
</dbReference>
<evidence type="ECO:0000313" key="7">
    <source>
        <dbReference type="EMBL" id="AMD18751.1"/>
    </source>
</evidence>
<feature type="repeat" description="WD" evidence="5">
    <location>
        <begin position="365"/>
        <end position="405"/>
    </location>
</feature>
<dbReference type="Proteomes" id="UP000243052">
    <property type="component" value="Chromosome ii"/>
</dbReference>
<sequence length="504" mass="56503">MSITSEELNYLIWRYLQEAGHEVSALALQEETRLLEFDEMFKEHIPIGTLVNLVQKGILYTESELLVRYDGEVAPVDKEHYEKDFTLVQALEVDKQRFPELVASGRFALARDSEENKEHEVKAEDEQKEGEDSFIKTLQCIQTFPPGFVSQWNPKNPSMFAWGQKDSSAAVVLYREDQGTWDIQEKFILTHPTTSDKPNEVTCMEWSPSGESLLTGVENGELRLWSAQGKLQNILSYHMAPVVCIKWNPDQTHVLTCDVDNVTIVWNALSGTALQRFNFKEADMSESLGVDITWIDQDKFAIPGLQGSIMIFNIGVNKPMGKLMGHTKTLTTLSYNESNKLLLSASDDLTLRVWRGGNINSAHVFYGHSQSITYAQWVNDDIIISTSMDSTVCLWSLKCNTAIATATISGLPNFTGLLSPDKTKFAVGTMDGEVMVYDVEKLLLKLEEMGGSTKVAHNPLSIPVLGDYQSSNEGSYVVHLCWNQESDELSVSYSLDKVVVLSVR</sequence>
<evidence type="ECO:0000256" key="4">
    <source>
        <dbReference type="ARBA" id="ARBA00023242"/>
    </source>
</evidence>
<dbReference type="PROSITE" id="PS50294">
    <property type="entry name" value="WD_REPEATS_REGION"/>
    <property type="match status" value="2"/>
</dbReference>
<dbReference type="InterPro" id="IPR015943">
    <property type="entry name" value="WD40/YVTN_repeat-like_dom_sf"/>
</dbReference>
<dbReference type="SMART" id="SM00320">
    <property type="entry name" value="WD40"/>
    <property type="match status" value="6"/>
</dbReference>
<dbReference type="Pfam" id="PF08513">
    <property type="entry name" value="LisH"/>
    <property type="match status" value="1"/>
</dbReference>
<name>A0A120K0X1_9SACH</name>
<dbReference type="GO" id="GO:0003714">
    <property type="term" value="F:transcription corepressor activity"/>
    <property type="evidence" value="ECO:0007669"/>
    <property type="project" value="InterPro"/>
</dbReference>
<evidence type="ECO:0000256" key="1">
    <source>
        <dbReference type="ARBA" id="ARBA00004123"/>
    </source>
</evidence>
<dbReference type="InterPro" id="IPR006594">
    <property type="entry name" value="LisH"/>
</dbReference>
<comment type="subcellular location">
    <subcellularLocation>
        <location evidence="1">Nucleus</location>
    </subcellularLocation>
</comment>
<feature type="repeat" description="WD" evidence="5">
    <location>
        <begin position="323"/>
        <end position="354"/>
    </location>
</feature>
<dbReference type="InterPro" id="IPR024977">
    <property type="entry name" value="Apc4-like_WD40_dom"/>
</dbReference>
<feature type="domain" description="Anaphase-promoting complex subunit 4-like WD40" evidence="6">
    <location>
        <begin position="171"/>
        <end position="248"/>
    </location>
</feature>
<dbReference type="PROSITE" id="PS50896">
    <property type="entry name" value="LISH"/>
    <property type="match status" value="1"/>
</dbReference>
<organism evidence="7 8">
    <name type="scientific">Eremothecium sinecaudum</name>
    <dbReference type="NCBI Taxonomy" id="45286"/>
    <lineage>
        <taxon>Eukaryota</taxon>
        <taxon>Fungi</taxon>
        <taxon>Dikarya</taxon>
        <taxon>Ascomycota</taxon>
        <taxon>Saccharomycotina</taxon>
        <taxon>Saccharomycetes</taxon>
        <taxon>Saccharomycetales</taxon>
        <taxon>Saccharomycetaceae</taxon>
        <taxon>Eremothecium</taxon>
    </lineage>
</organism>
<dbReference type="AlphaFoldDB" id="A0A120K0X1"/>
<dbReference type="SMART" id="SM00667">
    <property type="entry name" value="LisH"/>
    <property type="match status" value="1"/>
</dbReference>
<protein>
    <submittedName>
        <fullName evidence="7">HBL151Wp</fullName>
    </submittedName>
</protein>
<dbReference type="SUPFAM" id="SSF50978">
    <property type="entry name" value="WD40 repeat-like"/>
    <property type="match status" value="1"/>
</dbReference>
<evidence type="ECO:0000256" key="3">
    <source>
        <dbReference type="ARBA" id="ARBA00022737"/>
    </source>
</evidence>
<evidence type="ECO:0000256" key="2">
    <source>
        <dbReference type="ARBA" id="ARBA00022574"/>
    </source>
</evidence>
<keyword evidence="4" id="KW-0539">Nucleus</keyword>
<dbReference type="Pfam" id="PF00400">
    <property type="entry name" value="WD40"/>
    <property type="match status" value="2"/>
</dbReference>
<dbReference type="GeneID" id="28721912"/>
<dbReference type="RefSeq" id="XP_017985747.1">
    <property type="nucleotide sequence ID" value="XM_018130157.1"/>
</dbReference>
<dbReference type="GO" id="GO:0006357">
    <property type="term" value="P:regulation of transcription by RNA polymerase II"/>
    <property type="evidence" value="ECO:0007669"/>
    <property type="project" value="TreeGrafter"/>
</dbReference>
<dbReference type="EMBL" id="CP014242">
    <property type="protein sequence ID" value="AMD18751.1"/>
    <property type="molecule type" value="Genomic_DNA"/>
</dbReference>
<dbReference type="PROSITE" id="PS50082">
    <property type="entry name" value="WD_REPEATS_2"/>
    <property type="match status" value="4"/>
</dbReference>
<dbReference type="InterPro" id="IPR045183">
    <property type="entry name" value="Ebi-like"/>
</dbReference>
<feature type="repeat" description="WD" evidence="5">
    <location>
        <begin position="194"/>
        <end position="226"/>
    </location>
</feature>
<dbReference type="PANTHER" id="PTHR22846:SF2">
    <property type="entry name" value="F-BOX-LIKE_WD REPEAT-CONTAINING PROTEIN EBI"/>
    <property type="match status" value="1"/>
</dbReference>
<reference evidence="7 8" key="1">
    <citation type="submission" date="2016-01" db="EMBL/GenBank/DDBJ databases">
        <title>Genome sequence of the yeast Holleya sinecauda.</title>
        <authorList>
            <person name="Dietrich F.S."/>
        </authorList>
    </citation>
    <scope>NUCLEOTIDE SEQUENCE [LARGE SCALE GENOMIC DNA]</scope>
    <source>
        <strain evidence="7 8">ATCC 58844</strain>
    </source>
</reference>
<dbReference type="PANTHER" id="PTHR22846">
    <property type="entry name" value="WD40 REPEAT PROTEIN"/>
    <property type="match status" value="1"/>
</dbReference>
<evidence type="ECO:0000259" key="6">
    <source>
        <dbReference type="Pfam" id="PF12894"/>
    </source>
</evidence>
<proteinExistence type="predicted"/>
<gene>
    <name evidence="7" type="ORF">AW171_hschr2267</name>
</gene>
<dbReference type="Gene3D" id="2.130.10.10">
    <property type="entry name" value="YVTN repeat-like/Quinoprotein amine dehydrogenase"/>
    <property type="match status" value="1"/>
</dbReference>
<accession>A0A120K0X1</accession>
<evidence type="ECO:0000313" key="8">
    <source>
        <dbReference type="Proteomes" id="UP000243052"/>
    </source>
</evidence>
<keyword evidence="3" id="KW-0677">Repeat</keyword>
<dbReference type="InterPro" id="IPR001680">
    <property type="entry name" value="WD40_rpt"/>
</dbReference>
<feature type="repeat" description="WD" evidence="5">
    <location>
        <begin position="235"/>
        <end position="276"/>
    </location>
</feature>
<dbReference type="GO" id="GO:0034967">
    <property type="term" value="C:Set3 complex"/>
    <property type="evidence" value="ECO:0007669"/>
    <property type="project" value="TreeGrafter"/>
</dbReference>
<dbReference type="InterPro" id="IPR036322">
    <property type="entry name" value="WD40_repeat_dom_sf"/>
</dbReference>
<dbReference type="OrthoDB" id="1367865at2759"/>
<keyword evidence="2 5" id="KW-0853">WD repeat</keyword>
<dbReference type="Pfam" id="PF12894">
    <property type="entry name" value="ANAPC4_WD40"/>
    <property type="match status" value="1"/>
</dbReference>
<evidence type="ECO:0000256" key="5">
    <source>
        <dbReference type="PROSITE-ProRule" id="PRU00221"/>
    </source>
</evidence>
<dbReference type="STRING" id="45286.A0A120K0X1"/>